<keyword evidence="1" id="KW-0812">Transmembrane</keyword>
<evidence type="ECO:0000256" key="1">
    <source>
        <dbReference type="SAM" id="Phobius"/>
    </source>
</evidence>
<reference evidence="2" key="3">
    <citation type="submission" date="2025-09" db="UniProtKB">
        <authorList>
            <consortium name="Ensembl"/>
        </authorList>
    </citation>
    <scope>IDENTIFICATION</scope>
</reference>
<dbReference type="GeneTree" id="ENSGT00960000192249"/>
<feature type="transmembrane region" description="Helical" evidence="1">
    <location>
        <begin position="75"/>
        <end position="98"/>
    </location>
</feature>
<keyword evidence="1" id="KW-0472">Membrane</keyword>
<dbReference type="PANTHER" id="PTHR37369">
    <property type="entry name" value="TRANSMEMBRANE PROTEIN 270"/>
    <property type="match status" value="1"/>
</dbReference>
<keyword evidence="1" id="KW-1133">Transmembrane helix</keyword>
<feature type="transmembrane region" description="Helical" evidence="1">
    <location>
        <begin position="30"/>
        <end position="55"/>
    </location>
</feature>
<name>A0A8C4WLH5_9SAUR</name>
<dbReference type="Pfam" id="PF15164">
    <property type="entry name" value="WBS28"/>
    <property type="match status" value="1"/>
</dbReference>
<keyword evidence="3" id="KW-1185">Reference proteome</keyword>
<accession>A0A8C4WLH5</accession>
<proteinExistence type="predicted"/>
<dbReference type="InterPro" id="IPR029166">
    <property type="entry name" value="WBS28"/>
</dbReference>
<dbReference type="OrthoDB" id="9837709at2759"/>
<organism evidence="2 3">
    <name type="scientific">Gopherus evgoodei</name>
    <name type="common">Goodes thornscrub tortoise</name>
    <dbReference type="NCBI Taxonomy" id="1825980"/>
    <lineage>
        <taxon>Eukaryota</taxon>
        <taxon>Metazoa</taxon>
        <taxon>Chordata</taxon>
        <taxon>Craniata</taxon>
        <taxon>Vertebrata</taxon>
        <taxon>Euteleostomi</taxon>
        <taxon>Archelosauria</taxon>
        <taxon>Testudinata</taxon>
        <taxon>Testudines</taxon>
        <taxon>Cryptodira</taxon>
        <taxon>Durocryptodira</taxon>
        <taxon>Testudinoidea</taxon>
        <taxon>Testudinidae</taxon>
        <taxon>Gopherus</taxon>
    </lineage>
</organism>
<evidence type="ECO:0000313" key="2">
    <source>
        <dbReference type="Ensembl" id="ENSGEVP00005017411.1"/>
    </source>
</evidence>
<reference evidence="2" key="1">
    <citation type="submission" date="2019-06" db="EMBL/GenBank/DDBJ databases">
        <title>G10K-VGP Goodes thornscrub tortoise genome, primary haplotype.</title>
        <authorList>
            <person name="Murphy B."/>
            <person name="Edwards T."/>
            <person name="Rhie A."/>
            <person name="Koren S."/>
            <person name="Phillippy A."/>
            <person name="Fedrigo O."/>
            <person name="Haase B."/>
            <person name="Mountcastle J."/>
            <person name="Lewin H."/>
            <person name="Damas J."/>
            <person name="Howe K."/>
            <person name="Formenti G."/>
            <person name="Myers G."/>
            <person name="Durbin R."/>
            <person name="Jarvis E.D."/>
        </authorList>
    </citation>
    <scope>NUCLEOTIDE SEQUENCE [LARGE SCALE GENOMIC DNA]</scope>
</reference>
<feature type="transmembrane region" description="Helical" evidence="1">
    <location>
        <begin position="110"/>
        <end position="129"/>
    </location>
</feature>
<sequence length="229" mass="26303">MHVACSELQIAPGQASEQEPEASLPSRYKALVLGLLNPVCFWLLSLRVSLLGWYFCLWKVQEDVVSYVRLSLEFCTNMFFCWAQHLLVGYMLLLLFIWKAYQRVQQYRALERQFFTKLLLLLLTCYWRLESLVAPIAWGPAYCITRLTSLVSWLLQAAFEHTITQRRERLWSGPQESSVPFLSLPLIPCVTSGESPDLPVPKGWLIRHEIKGTSWLCPKTAGIPPGSRL</sequence>
<dbReference type="PANTHER" id="PTHR37369:SF1">
    <property type="entry name" value="TRANSMEMBRANE PROTEIN 270"/>
    <property type="match status" value="1"/>
</dbReference>
<dbReference type="Proteomes" id="UP000694390">
    <property type="component" value="Chromosome 17"/>
</dbReference>
<protein>
    <submittedName>
        <fullName evidence="2">Uncharacterized protein</fullName>
    </submittedName>
</protein>
<dbReference type="Ensembl" id="ENSGEVT00005018292.1">
    <property type="protein sequence ID" value="ENSGEVP00005017411.1"/>
    <property type="gene ID" value="ENSGEVG00005012357.1"/>
</dbReference>
<dbReference type="AlphaFoldDB" id="A0A8C4WLH5"/>
<evidence type="ECO:0000313" key="3">
    <source>
        <dbReference type="Proteomes" id="UP000694390"/>
    </source>
</evidence>
<reference evidence="2" key="2">
    <citation type="submission" date="2025-08" db="UniProtKB">
        <authorList>
            <consortium name="Ensembl"/>
        </authorList>
    </citation>
    <scope>IDENTIFICATION</scope>
</reference>